<evidence type="ECO:0000256" key="7">
    <source>
        <dbReference type="SAM" id="Phobius"/>
    </source>
</evidence>
<dbReference type="InterPro" id="IPR036396">
    <property type="entry name" value="Cyt_P450_sf"/>
</dbReference>
<keyword evidence="9" id="KW-1185">Reference proteome</keyword>
<feature type="transmembrane region" description="Helical" evidence="7">
    <location>
        <begin position="32"/>
        <end position="53"/>
    </location>
</feature>
<dbReference type="Gene3D" id="1.10.630.10">
    <property type="entry name" value="Cytochrome P450"/>
    <property type="match status" value="1"/>
</dbReference>
<keyword evidence="7" id="KW-1133">Transmembrane helix</keyword>
<dbReference type="AlphaFoldDB" id="A0A6G1J6P8"/>
<dbReference type="PRINTS" id="PR00463">
    <property type="entry name" value="EP450I"/>
</dbReference>
<protein>
    <submittedName>
        <fullName evidence="8">Cytochrome P450</fullName>
    </submittedName>
</protein>
<dbReference type="InterPro" id="IPR001128">
    <property type="entry name" value="Cyt_P450"/>
</dbReference>
<dbReference type="PANTHER" id="PTHR24305:SF210">
    <property type="entry name" value="CYTOCHROME P450 MONOOXYGENASE ASQL-RELATED"/>
    <property type="match status" value="1"/>
</dbReference>
<evidence type="ECO:0000256" key="3">
    <source>
        <dbReference type="ARBA" id="ARBA00022617"/>
    </source>
</evidence>
<dbReference type="SUPFAM" id="SSF48264">
    <property type="entry name" value="Cytochrome P450"/>
    <property type="match status" value="1"/>
</dbReference>
<evidence type="ECO:0000313" key="8">
    <source>
        <dbReference type="EMBL" id="KAF2686192.1"/>
    </source>
</evidence>
<evidence type="ECO:0000313" key="9">
    <source>
        <dbReference type="Proteomes" id="UP000799291"/>
    </source>
</evidence>
<keyword evidence="5 6" id="KW-0408">Iron</keyword>
<evidence type="ECO:0000256" key="2">
    <source>
        <dbReference type="ARBA" id="ARBA00010617"/>
    </source>
</evidence>
<keyword evidence="4 6" id="KW-0479">Metal-binding</keyword>
<comment type="cofactor">
    <cofactor evidence="1 6">
        <name>heme</name>
        <dbReference type="ChEBI" id="CHEBI:30413"/>
    </cofactor>
</comment>
<evidence type="ECO:0000256" key="4">
    <source>
        <dbReference type="ARBA" id="ARBA00022723"/>
    </source>
</evidence>
<dbReference type="EMBL" id="MU005577">
    <property type="protein sequence ID" value="KAF2686192.1"/>
    <property type="molecule type" value="Genomic_DNA"/>
</dbReference>
<sequence>MNRHKVHEMFDSINLPPMLKNGITDIPRPKSFGNACLVVLGGFTLFLILRALYNVFLHPLRKFPGPISTAASRLPLTIATIRGEQLRWLQALHENYGHVVRISPDALSYTDERAWSDINGSTSAAKYGMEKDERLLKLIGGDMTSPNPELARGDQKHTQMRKAYASGLTKAAVRSQAPLIVGHVEELLEVIDRKNGEAIDIVDAWCSFVYNIFSDLFLGESLNLFKDPTYVPWAHSFNSFAKATTIMAALQHYVIARYILAFVVQKFGGKKRDEFMKPIFDRFDRRAASETKKVDLLHYALREENKLSLHDLREFSPFLMIGGCETTPNLLSGLVFYLLKNPEYYAEVNKEVRENFKSEEEITIERMFGMPFLEACIQEAFRMYSPIGSGVDRMVPRGGATIAGQRVPENTVVTALHHVTFTASRNFARCNEYIPTRWLPSSDPEFASDRKNSLKPFSVGPQSCFGQDLTFYVTRMVLCRVFWKYDMELCPESRDWVNGQKCWSARIKGPLYVKFKSAKRLV</sequence>
<keyword evidence="3 6" id="KW-0349">Heme</keyword>
<keyword evidence="7" id="KW-0472">Membrane</keyword>
<accession>A0A6G1J6P8</accession>
<evidence type="ECO:0000256" key="6">
    <source>
        <dbReference type="PIRSR" id="PIRSR602401-1"/>
    </source>
</evidence>
<comment type="similarity">
    <text evidence="2">Belongs to the cytochrome P450 family.</text>
</comment>
<dbReference type="OrthoDB" id="1470350at2759"/>
<dbReference type="CDD" id="cd11058">
    <property type="entry name" value="CYP60B-like"/>
    <property type="match status" value="1"/>
</dbReference>
<dbReference type="InterPro" id="IPR050121">
    <property type="entry name" value="Cytochrome_P450_monoxygenase"/>
</dbReference>
<dbReference type="GO" id="GO:0005506">
    <property type="term" value="F:iron ion binding"/>
    <property type="evidence" value="ECO:0007669"/>
    <property type="project" value="InterPro"/>
</dbReference>
<proteinExistence type="inferred from homology"/>
<reference evidence="8" key="1">
    <citation type="journal article" date="2020" name="Stud. Mycol.">
        <title>101 Dothideomycetes genomes: a test case for predicting lifestyles and emergence of pathogens.</title>
        <authorList>
            <person name="Haridas S."/>
            <person name="Albert R."/>
            <person name="Binder M."/>
            <person name="Bloem J."/>
            <person name="Labutti K."/>
            <person name="Salamov A."/>
            <person name="Andreopoulos B."/>
            <person name="Baker S."/>
            <person name="Barry K."/>
            <person name="Bills G."/>
            <person name="Bluhm B."/>
            <person name="Cannon C."/>
            <person name="Castanera R."/>
            <person name="Culley D."/>
            <person name="Daum C."/>
            <person name="Ezra D."/>
            <person name="Gonzalez J."/>
            <person name="Henrissat B."/>
            <person name="Kuo A."/>
            <person name="Liang C."/>
            <person name="Lipzen A."/>
            <person name="Lutzoni F."/>
            <person name="Magnuson J."/>
            <person name="Mondo S."/>
            <person name="Nolan M."/>
            <person name="Ohm R."/>
            <person name="Pangilinan J."/>
            <person name="Park H.-J."/>
            <person name="Ramirez L."/>
            <person name="Alfaro M."/>
            <person name="Sun H."/>
            <person name="Tritt A."/>
            <person name="Yoshinaga Y."/>
            <person name="Zwiers L.-H."/>
            <person name="Turgeon B."/>
            <person name="Goodwin S."/>
            <person name="Spatafora J."/>
            <person name="Crous P."/>
            <person name="Grigoriev I."/>
        </authorList>
    </citation>
    <scope>NUCLEOTIDE SEQUENCE</scope>
    <source>
        <strain evidence="8">CBS 122367</strain>
    </source>
</reference>
<organism evidence="8 9">
    <name type="scientific">Lentithecium fluviatile CBS 122367</name>
    <dbReference type="NCBI Taxonomy" id="1168545"/>
    <lineage>
        <taxon>Eukaryota</taxon>
        <taxon>Fungi</taxon>
        <taxon>Dikarya</taxon>
        <taxon>Ascomycota</taxon>
        <taxon>Pezizomycotina</taxon>
        <taxon>Dothideomycetes</taxon>
        <taxon>Pleosporomycetidae</taxon>
        <taxon>Pleosporales</taxon>
        <taxon>Massarineae</taxon>
        <taxon>Lentitheciaceae</taxon>
        <taxon>Lentithecium</taxon>
    </lineage>
</organism>
<gene>
    <name evidence="8" type="ORF">K458DRAFT_363828</name>
</gene>
<dbReference type="Proteomes" id="UP000799291">
    <property type="component" value="Unassembled WGS sequence"/>
</dbReference>
<feature type="binding site" description="axial binding residue" evidence="6">
    <location>
        <position position="464"/>
    </location>
    <ligand>
        <name>heme</name>
        <dbReference type="ChEBI" id="CHEBI:30413"/>
    </ligand>
    <ligandPart>
        <name>Fe</name>
        <dbReference type="ChEBI" id="CHEBI:18248"/>
    </ligandPart>
</feature>
<evidence type="ECO:0000256" key="5">
    <source>
        <dbReference type="ARBA" id="ARBA00023004"/>
    </source>
</evidence>
<dbReference type="GO" id="GO:0016705">
    <property type="term" value="F:oxidoreductase activity, acting on paired donors, with incorporation or reduction of molecular oxygen"/>
    <property type="evidence" value="ECO:0007669"/>
    <property type="project" value="InterPro"/>
</dbReference>
<keyword evidence="7" id="KW-0812">Transmembrane</keyword>
<dbReference type="PANTHER" id="PTHR24305">
    <property type="entry name" value="CYTOCHROME P450"/>
    <property type="match status" value="1"/>
</dbReference>
<evidence type="ECO:0000256" key="1">
    <source>
        <dbReference type="ARBA" id="ARBA00001971"/>
    </source>
</evidence>
<name>A0A6G1J6P8_9PLEO</name>
<dbReference type="GO" id="GO:0020037">
    <property type="term" value="F:heme binding"/>
    <property type="evidence" value="ECO:0007669"/>
    <property type="project" value="InterPro"/>
</dbReference>
<dbReference type="InterPro" id="IPR002401">
    <property type="entry name" value="Cyt_P450_E_grp-I"/>
</dbReference>
<dbReference type="Pfam" id="PF00067">
    <property type="entry name" value="p450"/>
    <property type="match status" value="1"/>
</dbReference>
<dbReference type="GO" id="GO:0004497">
    <property type="term" value="F:monooxygenase activity"/>
    <property type="evidence" value="ECO:0007669"/>
    <property type="project" value="InterPro"/>
</dbReference>